<evidence type="ECO:0000259" key="3">
    <source>
        <dbReference type="Pfam" id="PF08666"/>
    </source>
</evidence>
<dbReference type="AlphaFoldDB" id="A0A8B2VD81"/>
<feature type="region of interest" description="Disordered" evidence="1">
    <location>
        <begin position="155"/>
        <end position="174"/>
    </location>
</feature>
<name>A0A8B2VD81_CUTAC</name>
<geneLocation type="plasmid" evidence="5 6">
    <name>p09_09</name>
</geneLocation>
<proteinExistence type="predicted"/>
<keyword evidence="4" id="KW-0966">Cell projection</keyword>
<geneLocation type="plasmid" evidence="4 7">
    <name>p11_78</name>
</geneLocation>
<accession>A0A8B2VD81</accession>
<evidence type="ECO:0000256" key="1">
    <source>
        <dbReference type="SAM" id="MobiDB-lite"/>
    </source>
</evidence>
<dbReference type="EMBL" id="MVCE01000015">
    <property type="protein sequence ID" value="PGF31217.1"/>
    <property type="molecule type" value="Genomic_DNA"/>
</dbReference>
<evidence type="ECO:0000313" key="7">
    <source>
        <dbReference type="Proteomes" id="UP000226191"/>
    </source>
</evidence>
<evidence type="ECO:0000256" key="2">
    <source>
        <dbReference type="SAM" id="Phobius"/>
    </source>
</evidence>
<feature type="transmembrane region" description="Helical" evidence="2">
    <location>
        <begin position="26"/>
        <end position="46"/>
    </location>
</feature>
<keyword evidence="2" id="KW-1133">Transmembrane helix</keyword>
<dbReference type="Pfam" id="PF08666">
    <property type="entry name" value="SAF"/>
    <property type="match status" value="1"/>
</dbReference>
<dbReference type="Proteomes" id="UP000226191">
    <property type="component" value="Plasmid p11_78"/>
</dbReference>
<gene>
    <name evidence="5" type="ORF">APS60_12570</name>
    <name evidence="4" type="ORF">B1B09_12700</name>
</gene>
<keyword evidence="4" id="KW-0614">Plasmid</keyword>
<comment type="caution">
    <text evidence="4">The sequence shown here is derived from an EMBL/GenBank/DDBJ whole genome shotgun (WGS) entry which is preliminary data.</text>
</comment>
<protein>
    <submittedName>
        <fullName evidence="4">Flagellar biosynthesis protein FlgA</fullName>
    </submittedName>
</protein>
<keyword evidence="2" id="KW-0472">Membrane</keyword>
<evidence type="ECO:0000313" key="4">
    <source>
        <dbReference type="EMBL" id="PGF31217.1"/>
    </source>
</evidence>
<reference evidence="5 6" key="2">
    <citation type="submission" date="2017-02" db="EMBL/GenBank/DDBJ databases">
        <title>Prevalence of linear plasmids in Propionibacterium acnes isolates obtained from cancerous prostatic tissue.</title>
        <authorList>
            <person name="Davidsson S."/>
            <person name="Bruggemann H."/>
        </authorList>
    </citation>
    <scope>NUCLEOTIDE SEQUENCE [LARGE SCALE GENOMIC DNA]</scope>
    <source>
        <strain evidence="5 6">09-9</strain>
        <plasmid evidence="5 6">p09_09</plasmid>
    </source>
</reference>
<reference evidence="4 7" key="1">
    <citation type="submission" date="2017-02" db="EMBL/GenBank/DDBJ databases">
        <title>Prevalence of linear plasmids in Cutibacterium acnes isolates obtained from cancerous prostatic tissue.</title>
        <authorList>
            <person name="Davidsson S."/>
            <person name="Bruggemann H."/>
        </authorList>
    </citation>
    <scope>NUCLEOTIDE SEQUENCE [LARGE SCALE GENOMIC DNA]</scope>
    <source>
        <strain evidence="4 7">11-78</strain>
        <plasmid evidence="4 7">p11_78</plasmid>
    </source>
</reference>
<sequence length="221" mass="22899">MSADETPAARGGRRFDTTVKPRRRPMLIAAGIAIVIVGALLITQLIRSAQTEHRVLEVHADVARGEVIRDTDLVSVTVGQVDNVSTVPADQLDSLVGKRATADLRAGSLLPAGAIGPADVVPAPGKSLVGLKLAAGQIPIGDLAAGTKLRLIQTSAPSGSSTTTDSSTNTDGQSWEATMATGTKKTEQVTLINAEVNSRDAARIAQLTSQGRIAVVKDPIR</sequence>
<evidence type="ECO:0000313" key="5">
    <source>
        <dbReference type="EMBL" id="PHJ26169.1"/>
    </source>
</evidence>
<dbReference type="CDD" id="cd11614">
    <property type="entry name" value="SAF_CpaB_FlgA_like"/>
    <property type="match status" value="1"/>
</dbReference>
<dbReference type="InterPro" id="IPR013974">
    <property type="entry name" value="SAF"/>
</dbReference>
<feature type="compositionally biased region" description="Low complexity" evidence="1">
    <location>
        <begin position="155"/>
        <end position="170"/>
    </location>
</feature>
<dbReference type="EMBL" id="LKVB01000016">
    <property type="protein sequence ID" value="PHJ26169.1"/>
    <property type="molecule type" value="Genomic_DNA"/>
</dbReference>
<keyword evidence="4" id="KW-0282">Flagellum</keyword>
<dbReference type="Proteomes" id="UP000223982">
    <property type="component" value="Plasmid p09_09"/>
</dbReference>
<evidence type="ECO:0000313" key="6">
    <source>
        <dbReference type="Proteomes" id="UP000223982"/>
    </source>
</evidence>
<keyword evidence="2" id="KW-0812">Transmembrane</keyword>
<feature type="domain" description="SAF" evidence="3">
    <location>
        <begin position="54"/>
        <end position="112"/>
    </location>
</feature>
<organism evidence="4 7">
    <name type="scientific">Cutibacterium acnes</name>
    <name type="common">Propionibacterium acnes</name>
    <dbReference type="NCBI Taxonomy" id="1747"/>
    <lineage>
        <taxon>Bacteria</taxon>
        <taxon>Bacillati</taxon>
        <taxon>Actinomycetota</taxon>
        <taxon>Actinomycetes</taxon>
        <taxon>Propionibacteriales</taxon>
        <taxon>Propionibacteriaceae</taxon>
        <taxon>Cutibacterium</taxon>
    </lineage>
</organism>
<keyword evidence="4" id="KW-0969">Cilium</keyword>